<keyword evidence="6" id="KW-1133">Transmembrane helix</keyword>
<dbReference type="Gene3D" id="3.40.30.10">
    <property type="entry name" value="Glutaredoxin"/>
    <property type="match status" value="1"/>
</dbReference>
<name>A0A2M6WKY4_9BACT</name>
<keyword evidence="3" id="KW-0560">Oxidoreductase</keyword>
<evidence type="ECO:0000313" key="9">
    <source>
        <dbReference type="Proteomes" id="UP000229335"/>
    </source>
</evidence>
<dbReference type="PANTHER" id="PTHR13887:SF14">
    <property type="entry name" value="DISULFIDE BOND FORMATION PROTEIN D"/>
    <property type="match status" value="1"/>
</dbReference>
<reference evidence="9" key="1">
    <citation type="submission" date="2017-09" db="EMBL/GenBank/DDBJ databases">
        <title>Depth-based differentiation of microbial function through sediment-hosted aquifers and enrichment of novel symbionts in the deep terrestrial subsurface.</title>
        <authorList>
            <person name="Probst A.J."/>
            <person name="Ladd B."/>
            <person name="Jarett J.K."/>
            <person name="Geller-Mcgrath D.E."/>
            <person name="Sieber C.M.K."/>
            <person name="Emerson J.B."/>
            <person name="Anantharaman K."/>
            <person name="Thomas B.C."/>
            <person name="Malmstrom R."/>
            <person name="Stieglmeier M."/>
            <person name="Klingl A."/>
            <person name="Woyke T."/>
            <person name="Ryan C.M."/>
            <person name="Banfield J.F."/>
        </authorList>
    </citation>
    <scope>NUCLEOTIDE SEQUENCE [LARGE SCALE GENOMIC DNA]</scope>
</reference>
<evidence type="ECO:0000256" key="1">
    <source>
        <dbReference type="ARBA" id="ARBA00005791"/>
    </source>
</evidence>
<dbReference type="EMBL" id="PFAS01000076">
    <property type="protein sequence ID" value="PIT93432.1"/>
    <property type="molecule type" value="Genomic_DNA"/>
</dbReference>
<evidence type="ECO:0000256" key="2">
    <source>
        <dbReference type="ARBA" id="ARBA00022729"/>
    </source>
</evidence>
<dbReference type="SUPFAM" id="SSF52833">
    <property type="entry name" value="Thioredoxin-like"/>
    <property type="match status" value="1"/>
</dbReference>
<dbReference type="InterPro" id="IPR036249">
    <property type="entry name" value="Thioredoxin-like_sf"/>
</dbReference>
<evidence type="ECO:0000256" key="3">
    <source>
        <dbReference type="ARBA" id="ARBA00023002"/>
    </source>
</evidence>
<dbReference type="Pfam" id="PF13462">
    <property type="entry name" value="Thioredoxin_4"/>
    <property type="match status" value="1"/>
</dbReference>
<comment type="similarity">
    <text evidence="1">Belongs to the thioredoxin family. DsbA subfamily.</text>
</comment>
<keyword evidence="5" id="KW-0676">Redox-active center</keyword>
<organism evidence="8 9">
    <name type="scientific">Candidatus Falkowbacteria bacterium CG10_big_fil_rev_8_21_14_0_10_43_11</name>
    <dbReference type="NCBI Taxonomy" id="1974568"/>
    <lineage>
        <taxon>Bacteria</taxon>
        <taxon>Candidatus Falkowiibacteriota</taxon>
    </lineage>
</organism>
<keyword evidence="2" id="KW-0732">Signal</keyword>
<keyword evidence="4" id="KW-1015">Disulfide bond</keyword>
<feature type="transmembrane region" description="Helical" evidence="6">
    <location>
        <begin position="12"/>
        <end position="31"/>
    </location>
</feature>
<dbReference type="AlphaFoldDB" id="A0A2M6WKY4"/>
<evidence type="ECO:0000256" key="5">
    <source>
        <dbReference type="ARBA" id="ARBA00023284"/>
    </source>
</evidence>
<keyword evidence="6" id="KW-0812">Transmembrane</keyword>
<evidence type="ECO:0000313" key="8">
    <source>
        <dbReference type="EMBL" id="PIT93432.1"/>
    </source>
</evidence>
<dbReference type="Proteomes" id="UP000229335">
    <property type="component" value="Unassembled WGS sequence"/>
</dbReference>
<dbReference type="InterPro" id="IPR012336">
    <property type="entry name" value="Thioredoxin-like_fold"/>
</dbReference>
<dbReference type="PANTHER" id="PTHR13887">
    <property type="entry name" value="GLUTATHIONE S-TRANSFERASE KAPPA"/>
    <property type="match status" value="1"/>
</dbReference>
<evidence type="ECO:0000256" key="6">
    <source>
        <dbReference type="SAM" id="Phobius"/>
    </source>
</evidence>
<protein>
    <recommendedName>
        <fullName evidence="7">Thioredoxin-like fold domain-containing protein</fullName>
    </recommendedName>
</protein>
<dbReference type="GO" id="GO:0016491">
    <property type="term" value="F:oxidoreductase activity"/>
    <property type="evidence" value="ECO:0007669"/>
    <property type="project" value="UniProtKB-KW"/>
</dbReference>
<evidence type="ECO:0000256" key="4">
    <source>
        <dbReference type="ARBA" id="ARBA00023157"/>
    </source>
</evidence>
<feature type="domain" description="Thioredoxin-like fold" evidence="7">
    <location>
        <begin position="81"/>
        <end position="239"/>
    </location>
</feature>
<evidence type="ECO:0000259" key="7">
    <source>
        <dbReference type="Pfam" id="PF13462"/>
    </source>
</evidence>
<gene>
    <name evidence="8" type="ORF">COU00_04415</name>
</gene>
<accession>A0A2M6WKY4</accession>
<comment type="caution">
    <text evidence="8">The sequence shown here is derived from an EMBL/GenBank/DDBJ whole genome shotgun (WGS) entry which is preliminary data.</text>
</comment>
<sequence>MSKTNNTFQIKFISLSLVLFLLFVIFFFIVYPSTFGAGEKNNKPAGEETFYFNQNYNAADPLLTPVPTLDKIITGPIITGADPAAGLSDAKINITVYTDFTCRYCGQTVANALQAQKQFPDKVRVIHKDFPNADKTFKSYQAAVAGRCAQAQGKFWEISDLLYQNYNNLSQTLFNSLAKKLKLNQAQFEQCLKTNASALVDDNIKEANALQISGVPTVYINEQEMMGEISYEEMKKIINF</sequence>
<proteinExistence type="inferred from homology"/>
<keyword evidence="6" id="KW-0472">Membrane</keyword>